<keyword evidence="1" id="KW-1133">Transmembrane helix</keyword>
<evidence type="ECO:0000313" key="2">
    <source>
        <dbReference type="EMBL" id="RUT67498.1"/>
    </source>
</evidence>
<comment type="caution">
    <text evidence="2">The sequence shown here is derived from an EMBL/GenBank/DDBJ whole genome shotgun (WGS) entry which is preliminary data.</text>
</comment>
<evidence type="ECO:0000313" key="3">
    <source>
        <dbReference type="Proteomes" id="UP000288102"/>
    </source>
</evidence>
<name>A0A433ZZD0_9FLAO</name>
<dbReference type="EMBL" id="QWDM01000263">
    <property type="protein sequence ID" value="RUT67498.1"/>
    <property type="molecule type" value="Genomic_DNA"/>
</dbReference>
<feature type="non-terminal residue" evidence="2">
    <location>
        <position position="1"/>
    </location>
</feature>
<accession>A0A433ZZD0</accession>
<feature type="transmembrane region" description="Helical" evidence="1">
    <location>
        <begin position="47"/>
        <end position="66"/>
    </location>
</feature>
<gene>
    <name evidence="2" type="ORF">D0817_26130</name>
</gene>
<dbReference type="Proteomes" id="UP000288102">
    <property type="component" value="Unassembled WGS sequence"/>
</dbReference>
<keyword evidence="1" id="KW-0812">Transmembrane</keyword>
<feature type="non-terminal residue" evidence="2">
    <location>
        <position position="93"/>
    </location>
</feature>
<evidence type="ECO:0000256" key="1">
    <source>
        <dbReference type="SAM" id="Phobius"/>
    </source>
</evidence>
<reference evidence="3" key="1">
    <citation type="journal article" date="2019" name="Syst. Appl. Microbiol.">
        <title>Flavobacterium circumlabens sp. nov. and Flavobacterium cupreum sp. nov., two psychrotrophic species isolated from Antarctic environmental samples.</title>
        <authorList>
            <person name="Kralova S."/>
            <person name="Busse H.-J."/>
            <person name="Svec P."/>
            <person name="Maslanova I."/>
            <person name="Stankova E."/>
            <person name="Bartak M."/>
            <person name="Sedlacek I."/>
        </authorList>
    </citation>
    <scope>NUCLEOTIDE SEQUENCE [LARGE SCALE GENOMIC DNA]</scope>
    <source>
        <strain evidence="3">CCM 8825</strain>
    </source>
</reference>
<proteinExistence type="predicted"/>
<feature type="transmembrane region" description="Helical" evidence="1">
    <location>
        <begin position="20"/>
        <end position="41"/>
    </location>
</feature>
<keyword evidence="1" id="KW-0472">Membrane</keyword>
<organism evidence="2 3">
    <name type="scientific">Flavobacterium cupreum</name>
    <dbReference type="NCBI Taxonomy" id="2133766"/>
    <lineage>
        <taxon>Bacteria</taxon>
        <taxon>Pseudomonadati</taxon>
        <taxon>Bacteroidota</taxon>
        <taxon>Flavobacteriia</taxon>
        <taxon>Flavobacteriales</taxon>
        <taxon>Flavobacteriaceae</taxon>
        <taxon>Flavobacterium</taxon>
    </lineage>
</organism>
<dbReference type="AlphaFoldDB" id="A0A433ZZD0"/>
<sequence length="93" mass="9742">SQTVSCATPARSPQLPPRVLIMEAGAIATRLAVFAAVWWILSGGRPAAWWFGVPSCILAAGLSMHLGKPSAGQAWPALSRLPGFLGYFLAHSA</sequence>
<keyword evidence="3" id="KW-1185">Reference proteome</keyword>
<protein>
    <submittedName>
        <fullName evidence="2">Uncharacterized protein</fullName>
    </submittedName>
</protein>